<dbReference type="InterPro" id="IPR018841">
    <property type="entry name" value="DUF2442"/>
</dbReference>
<evidence type="ECO:0000313" key="2">
    <source>
        <dbReference type="EMBL" id="ACL46749.1"/>
    </source>
</evidence>
<proteinExistence type="predicted"/>
<organism evidence="2">
    <name type="scientific">Cyanothece sp. (strain PCC 7425 / ATCC 29141)</name>
    <dbReference type="NCBI Taxonomy" id="395961"/>
    <lineage>
        <taxon>Bacteria</taxon>
        <taxon>Bacillati</taxon>
        <taxon>Cyanobacteriota</taxon>
        <taxon>Cyanophyceae</taxon>
        <taxon>Gomontiellales</taxon>
        <taxon>Cyanothecaceae</taxon>
        <taxon>Cyanothece</taxon>
    </lineage>
</organism>
<dbReference type="AlphaFoldDB" id="B8HJZ9"/>
<evidence type="ECO:0008006" key="3">
    <source>
        <dbReference type="Google" id="ProtNLM"/>
    </source>
</evidence>
<sequence length="147" mass="15990">MGSINISADLEADIQRAREAGAALDATEPRAIAAWYVLESERVFIELKNGIVIGFPYQLLQGLEKATPEQVAEVEVTPSGYGLHWESLDVDLAVPQLVDGLYGTKSWMTELGRRGGQARSETKAKASRENGKRGGRPRKSKSSAEMS</sequence>
<feature type="region of interest" description="Disordered" evidence="1">
    <location>
        <begin position="112"/>
        <end position="147"/>
    </location>
</feature>
<dbReference type="EMBL" id="CP001344">
    <property type="protein sequence ID" value="ACL46749.1"/>
    <property type="molecule type" value="Genomic_DNA"/>
</dbReference>
<feature type="compositionally biased region" description="Basic and acidic residues" evidence="1">
    <location>
        <begin position="120"/>
        <end position="132"/>
    </location>
</feature>
<dbReference type="HOGENOM" id="CLU_144125_1_0_3"/>
<dbReference type="KEGG" id="cyn:Cyan7425_4439"/>
<name>B8HJZ9_CYAP4</name>
<protein>
    <recommendedName>
        <fullName evidence="3">DUF2442 domain-containing protein</fullName>
    </recommendedName>
</protein>
<gene>
    <name evidence="2" type="ordered locus">Cyan7425_4439</name>
</gene>
<dbReference type="Gene3D" id="3.30.2020.40">
    <property type="entry name" value="Uncharacterised protein PF10387, DUF2442"/>
    <property type="match status" value="1"/>
</dbReference>
<dbReference type="Pfam" id="PF10387">
    <property type="entry name" value="DUF2442"/>
    <property type="match status" value="1"/>
</dbReference>
<dbReference type="OrthoDB" id="8563470at2"/>
<reference evidence="2" key="1">
    <citation type="submission" date="2009-01" db="EMBL/GenBank/DDBJ databases">
        <title>Complete sequence of chromosome Cyanothece sp. PCC 7425.</title>
        <authorList>
            <consortium name="US DOE Joint Genome Institute"/>
            <person name="Lucas S."/>
            <person name="Copeland A."/>
            <person name="Lapidus A."/>
            <person name="Glavina del Rio T."/>
            <person name="Dalin E."/>
            <person name="Tice H."/>
            <person name="Bruce D."/>
            <person name="Goodwin L."/>
            <person name="Pitluck S."/>
            <person name="Sims D."/>
            <person name="Meineke L."/>
            <person name="Brettin T."/>
            <person name="Detter J.C."/>
            <person name="Han C."/>
            <person name="Larimer F."/>
            <person name="Land M."/>
            <person name="Hauser L."/>
            <person name="Kyrpides N."/>
            <person name="Ovchinnikova G."/>
            <person name="Liberton M."/>
            <person name="Stoeckel J."/>
            <person name="Banerjee A."/>
            <person name="Singh A."/>
            <person name="Page L."/>
            <person name="Sato H."/>
            <person name="Zhao L."/>
            <person name="Sherman L."/>
            <person name="Pakrasi H."/>
            <person name="Richardson P."/>
        </authorList>
    </citation>
    <scope>NUCLEOTIDE SEQUENCE</scope>
    <source>
        <strain evidence="2">PCC 7425</strain>
    </source>
</reference>
<accession>B8HJZ9</accession>
<dbReference type="STRING" id="395961.Cyan7425_4439"/>
<evidence type="ECO:0000256" key="1">
    <source>
        <dbReference type="SAM" id="MobiDB-lite"/>
    </source>
</evidence>
<dbReference type="eggNOG" id="ENOG5032S4D">
    <property type="taxonomic scope" value="Bacteria"/>
</dbReference>